<evidence type="ECO:0000256" key="5">
    <source>
        <dbReference type="ARBA" id="ARBA00022576"/>
    </source>
</evidence>
<protein>
    <recommendedName>
        <fullName evidence="11">Histidinol-phosphate aminotransferase</fullName>
        <ecNumber evidence="11">2.6.1.9</ecNumber>
    </recommendedName>
    <alternativeName>
        <fullName evidence="11">Imidazole acetol-phosphate transaminase</fullName>
    </alternativeName>
</protein>
<proteinExistence type="inferred from homology"/>
<evidence type="ECO:0000259" key="12">
    <source>
        <dbReference type="Pfam" id="PF00155"/>
    </source>
</evidence>
<name>A0A176YEW5_9BRAD</name>
<evidence type="ECO:0000313" key="14">
    <source>
        <dbReference type="Proteomes" id="UP000076959"/>
    </source>
</evidence>
<keyword evidence="7 11" id="KW-0808">Transferase</keyword>
<dbReference type="PROSITE" id="PS00599">
    <property type="entry name" value="AA_TRANSFER_CLASS_2"/>
    <property type="match status" value="1"/>
</dbReference>
<dbReference type="EC" id="2.6.1.9" evidence="11"/>
<dbReference type="InterPro" id="IPR004839">
    <property type="entry name" value="Aminotransferase_I/II_large"/>
</dbReference>
<dbReference type="HAMAP" id="MF_01023">
    <property type="entry name" value="HisC_aminotrans_2"/>
    <property type="match status" value="1"/>
</dbReference>
<comment type="catalytic activity">
    <reaction evidence="10 11">
        <text>L-histidinol phosphate + 2-oxoglutarate = 3-(imidazol-4-yl)-2-oxopropyl phosphate + L-glutamate</text>
        <dbReference type="Rhea" id="RHEA:23744"/>
        <dbReference type="ChEBI" id="CHEBI:16810"/>
        <dbReference type="ChEBI" id="CHEBI:29985"/>
        <dbReference type="ChEBI" id="CHEBI:57766"/>
        <dbReference type="ChEBI" id="CHEBI:57980"/>
        <dbReference type="EC" id="2.6.1.9"/>
    </reaction>
</comment>
<dbReference type="InterPro" id="IPR015424">
    <property type="entry name" value="PyrdxlP-dep_Trfase"/>
</dbReference>
<evidence type="ECO:0000256" key="2">
    <source>
        <dbReference type="ARBA" id="ARBA00005011"/>
    </source>
</evidence>
<evidence type="ECO:0000256" key="1">
    <source>
        <dbReference type="ARBA" id="ARBA00001933"/>
    </source>
</evidence>
<evidence type="ECO:0000256" key="9">
    <source>
        <dbReference type="ARBA" id="ARBA00023102"/>
    </source>
</evidence>
<dbReference type="AlphaFoldDB" id="A0A176YEW5"/>
<dbReference type="PANTHER" id="PTHR42885">
    <property type="entry name" value="HISTIDINOL-PHOSPHATE AMINOTRANSFERASE-RELATED"/>
    <property type="match status" value="1"/>
</dbReference>
<sequence>MSDARMLSVLSSLSHVARQLDVAHSSRPSANGNCVKLDMNENPFPLPAIVKESAMAALERHHLYPENDNIALREAAACAYGFSPDQVIAGNGSSELLGLIYKAFLVPGDTVAMLSPGFSFNRRLAMLQDAHFLEIGWIENNSLPINRLLFGRAGVAKFIVLANPNNPTGTFVPIADIERLVAQSERLIVLDEAYVDFAPDNALRLVNRYPNLLLLRTFSKSYGVAGVRVGFGFGHPELVGRLRTMQSLFSMNVISQAVGLSILAHRDAYAENRRHIVRERERVARALSAHRFAVLPSEANFVLARVPPGHDGAWWQAALQERNVLVAFFPEEGLENYIRISIGTKVQMEAFLSAVSDVSVSQT</sequence>
<dbReference type="EMBL" id="LUUB01000088">
    <property type="protein sequence ID" value="OAF04029.1"/>
    <property type="molecule type" value="Genomic_DNA"/>
</dbReference>
<evidence type="ECO:0000256" key="7">
    <source>
        <dbReference type="ARBA" id="ARBA00022679"/>
    </source>
</evidence>
<dbReference type="Pfam" id="PF00155">
    <property type="entry name" value="Aminotran_1_2"/>
    <property type="match status" value="1"/>
</dbReference>
<keyword evidence="9 11" id="KW-0368">Histidine biosynthesis</keyword>
<comment type="subunit">
    <text evidence="4 11">Homodimer.</text>
</comment>
<evidence type="ECO:0000256" key="8">
    <source>
        <dbReference type="ARBA" id="ARBA00022898"/>
    </source>
</evidence>
<dbReference type="RefSeq" id="WP_063705383.1">
    <property type="nucleotide sequence ID" value="NZ_LUUB01000088.1"/>
</dbReference>
<organism evidence="13 14">
    <name type="scientific">Bradyrhizobium centrolobii</name>
    <dbReference type="NCBI Taxonomy" id="1505087"/>
    <lineage>
        <taxon>Bacteria</taxon>
        <taxon>Pseudomonadati</taxon>
        <taxon>Pseudomonadota</taxon>
        <taxon>Alphaproteobacteria</taxon>
        <taxon>Hyphomicrobiales</taxon>
        <taxon>Nitrobacteraceae</taxon>
        <taxon>Bradyrhizobium</taxon>
    </lineage>
</organism>
<dbReference type="InterPro" id="IPR005861">
    <property type="entry name" value="HisP_aminotrans"/>
</dbReference>
<feature type="domain" description="Aminotransferase class I/classII large" evidence="12">
    <location>
        <begin position="33"/>
        <end position="354"/>
    </location>
</feature>
<feature type="modified residue" description="N6-(pyridoxal phosphate)lysine" evidence="11">
    <location>
        <position position="220"/>
    </location>
</feature>
<evidence type="ECO:0000256" key="4">
    <source>
        <dbReference type="ARBA" id="ARBA00011738"/>
    </source>
</evidence>
<dbReference type="Gene3D" id="3.40.640.10">
    <property type="entry name" value="Type I PLP-dependent aspartate aminotransferase-like (Major domain)"/>
    <property type="match status" value="1"/>
</dbReference>
<dbReference type="OrthoDB" id="9809616at2"/>
<accession>A0A176YEW5</accession>
<dbReference type="InterPro" id="IPR001917">
    <property type="entry name" value="Aminotrans_II_pyridoxalP_BS"/>
</dbReference>
<evidence type="ECO:0000256" key="11">
    <source>
        <dbReference type="HAMAP-Rule" id="MF_01023"/>
    </source>
</evidence>
<keyword evidence="5 11" id="KW-0032">Aminotransferase</keyword>
<dbReference type="NCBIfam" id="TIGR01141">
    <property type="entry name" value="hisC"/>
    <property type="match status" value="1"/>
</dbReference>
<gene>
    <name evidence="11" type="primary">hisC</name>
    <name evidence="13" type="ORF">AYJ54_24560</name>
</gene>
<reference evidence="13 14" key="1">
    <citation type="submission" date="2016-03" db="EMBL/GenBank/DDBJ databases">
        <title>Draft Genome Sequence of the Strain BR 10245 (Bradyrhizobium sp.) isolated from nodules of Centrolobium paraense.</title>
        <authorList>
            <person name="Simoes-Araujo J.L.Sr."/>
            <person name="Barauna A.C."/>
            <person name="Silva K."/>
            <person name="Zilli J.E."/>
        </authorList>
    </citation>
    <scope>NUCLEOTIDE SEQUENCE [LARGE SCALE GENOMIC DNA]</scope>
    <source>
        <strain evidence="13 14">BR 10245</strain>
    </source>
</reference>
<comment type="similarity">
    <text evidence="3 11">Belongs to the class-II pyridoxal-phosphate-dependent aminotransferase family. Histidinol-phosphate aminotransferase subfamily.</text>
</comment>
<keyword evidence="6 11" id="KW-0028">Amino-acid biosynthesis</keyword>
<comment type="pathway">
    <text evidence="2 11">Amino-acid biosynthesis; L-histidine biosynthesis; L-histidine from 5-phospho-alpha-D-ribose 1-diphosphate: step 7/9.</text>
</comment>
<dbReference type="GO" id="GO:0030170">
    <property type="term" value="F:pyridoxal phosphate binding"/>
    <property type="evidence" value="ECO:0007669"/>
    <property type="project" value="InterPro"/>
</dbReference>
<keyword evidence="14" id="KW-1185">Reference proteome</keyword>
<dbReference type="InterPro" id="IPR015421">
    <property type="entry name" value="PyrdxlP-dep_Trfase_major"/>
</dbReference>
<dbReference type="SUPFAM" id="SSF53383">
    <property type="entry name" value="PLP-dependent transferases"/>
    <property type="match status" value="1"/>
</dbReference>
<dbReference type="STRING" id="1505087.AYJ54_24560"/>
<dbReference type="GO" id="GO:0000105">
    <property type="term" value="P:L-histidine biosynthetic process"/>
    <property type="evidence" value="ECO:0007669"/>
    <property type="project" value="UniProtKB-UniRule"/>
</dbReference>
<dbReference type="Proteomes" id="UP000076959">
    <property type="component" value="Unassembled WGS sequence"/>
</dbReference>
<evidence type="ECO:0000313" key="13">
    <source>
        <dbReference type="EMBL" id="OAF04029.1"/>
    </source>
</evidence>
<evidence type="ECO:0000256" key="3">
    <source>
        <dbReference type="ARBA" id="ARBA00007970"/>
    </source>
</evidence>
<dbReference type="CDD" id="cd00609">
    <property type="entry name" value="AAT_like"/>
    <property type="match status" value="1"/>
</dbReference>
<dbReference type="UniPathway" id="UPA00031">
    <property type="reaction ID" value="UER00012"/>
</dbReference>
<dbReference type="GO" id="GO:0004400">
    <property type="term" value="F:histidinol-phosphate transaminase activity"/>
    <property type="evidence" value="ECO:0007669"/>
    <property type="project" value="UniProtKB-UniRule"/>
</dbReference>
<comment type="caution">
    <text evidence="13">The sequence shown here is derived from an EMBL/GenBank/DDBJ whole genome shotgun (WGS) entry which is preliminary data.</text>
</comment>
<evidence type="ECO:0000256" key="10">
    <source>
        <dbReference type="ARBA" id="ARBA00047481"/>
    </source>
</evidence>
<comment type="cofactor">
    <cofactor evidence="1 11">
        <name>pyridoxal 5'-phosphate</name>
        <dbReference type="ChEBI" id="CHEBI:597326"/>
    </cofactor>
</comment>
<keyword evidence="8 11" id="KW-0663">Pyridoxal phosphate</keyword>
<evidence type="ECO:0000256" key="6">
    <source>
        <dbReference type="ARBA" id="ARBA00022605"/>
    </source>
</evidence>
<dbReference type="InterPro" id="IPR015422">
    <property type="entry name" value="PyrdxlP-dep_Trfase_small"/>
</dbReference>
<dbReference type="PANTHER" id="PTHR42885:SF2">
    <property type="entry name" value="HISTIDINOL-PHOSPHATE AMINOTRANSFERASE"/>
    <property type="match status" value="1"/>
</dbReference>
<dbReference type="Gene3D" id="3.90.1150.10">
    <property type="entry name" value="Aspartate Aminotransferase, domain 1"/>
    <property type="match status" value="1"/>
</dbReference>